<protein>
    <recommendedName>
        <fullName evidence="3">FLYWCH-type domain-containing protein</fullName>
    </recommendedName>
</protein>
<dbReference type="InParanoid" id="A0A0V1ATF3"/>
<proteinExistence type="predicted"/>
<reference evidence="1 2" key="1">
    <citation type="submission" date="2015-01" db="EMBL/GenBank/DDBJ databases">
        <title>Evolution of Trichinella species and genotypes.</title>
        <authorList>
            <person name="Korhonen P.K."/>
            <person name="Edoardo P."/>
            <person name="Giuseppe L.R."/>
            <person name="Gasser R.B."/>
        </authorList>
    </citation>
    <scope>NUCLEOTIDE SEQUENCE [LARGE SCALE GENOMIC DNA]</scope>
    <source>
        <strain evidence="1">ISS3</strain>
    </source>
</reference>
<comment type="caution">
    <text evidence="1">The sequence shown here is derived from an EMBL/GenBank/DDBJ whole genome shotgun (WGS) entry which is preliminary data.</text>
</comment>
<dbReference type="EMBL" id="JYDH01000221">
    <property type="protein sequence ID" value="KRY28065.1"/>
    <property type="molecule type" value="Genomic_DNA"/>
</dbReference>
<evidence type="ECO:0000313" key="1">
    <source>
        <dbReference type="EMBL" id="KRY28065.1"/>
    </source>
</evidence>
<dbReference type="Proteomes" id="UP000054776">
    <property type="component" value="Unassembled WGS sequence"/>
</dbReference>
<dbReference type="AlphaFoldDB" id="A0A0V1ATF3"/>
<keyword evidence="2" id="KW-1185">Reference proteome</keyword>
<name>A0A0V1ATF3_TRISP</name>
<evidence type="ECO:0008006" key="3">
    <source>
        <dbReference type="Google" id="ProtNLM"/>
    </source>
</evidence>
<dbReference type="OrthoDB" id="10366563at2759"/>
<gene>
    <name evidence="1" type="ORF">T01_3021</name>
</gene>
<organism evidence="1 2">
    <name type="scientific">Trichinella spiralis</name>
    <name type="common">Trichina worm</name>
    <dbReference type="NCBI Taxonomy" id="6334"/>
    <lineage>
        <taxon>Eukaryota</taxon>
        <taxon>Metazoa</taxon>
        <taxon>Ecdysozoa</taxon>
        <taxon>Nematoda</taxon>
        <taxon>Enoplea</taxon>
        <taxon>Dorylaimia</taxon>
        <taxon>Trichinellida</taxon>
        <taxon>Trichinellidae</taxon>
        <taxon>Trichinella</taxon>
    </lineage>
</organism>
<evidence type="ECO:0000313" key="2">
    <source>
        <dbReference type="Proteomes" id="UP000054776"/>
    </source>
</evidence>
<sequence length="298" mass="33316">MKTNNDEIQFVSTQRSQQKLVYGRQCYTLKWTKCTNVGYAQREHADGCRVDPQTLYHQQQLNELRRLAVEDVRPLTAQRTVHYSHARSYPGLPAKQQDMRLTAEQTKTNSGEQLLVYHSPTNDILIFAIEAGVRHQPPPGSNSTKERTDLVIKLLTVCNLAERALPSWEQSSSPIRPSCAWLQGVFSSMIKTTSPTADCSCNFRHFSCEESYLSISDAAGSGRGCFLALVFHRSPCQVATTVHDKSLTQTGGRSSRLQGRRALATLLRFLDPAVPSCGDVVTLVSRSLTRRRCRTTSP</sequence>
<accession>A0A0V1ATF3</accession>